<protein>
    <recommendedName>
        <fullName evidence="1">Carbohydrate kinase PfkB domain-containing protein</fullName>
    </recommendedName>
</protein>
<sequence>MKLDVFSHCTIDTLYIDDSEYAVPGGPGCYCSLTARALKFDVTLHTKFSHDFPLIDDFSKKKIDLDDAISEEPTTQFILKILDSDRTLFLQNMCEPISYVDLNSDGVIISPVFDEISKDVFDKIQKNSNFILLDPQGFLRQINSENKIYLKQTDLNLSNISAIKTNPDELNCLTGNHETDGMKILQKKGIENVILTDQQNISLLVKDKIYSVKLPNIRLFDTTGLGDIFCSVFCCTMLKEKDFLWAFSFAAGAVQAALESKQIGLEKIPIKAAIESNGSYFYHTVKFRDV</sequence>
<dbReference type="SUPFAM" id="SSF53613">
    <property type="entry name" value="Ribokinase-like"/>
    <property type="match status" value="1"/>
</dbReference>
<evidence type="ECO:0000259" key="1">
    <source>
        <dbReference type="Pfam" id="PF00294"/>
    </source>
</evidence>
<dbReference type="InterPro" id="IPR029056">
    <property type="entry name" value="Ribokinase-like"/>
</dbReference>
<organism evidence="2">
    <name type="scientific">marine metagenome</name>
    <dbReference type="NCBI Taxonomy" id="408172"/>
    <lineage>
        <taxon>unclassified sequences</taxon>
        <taxon>metagenomes</taxon>
        <taxon>ecological metagenomes</taxon>
    </lineage>
</organism>
<proteinExistence type="predicted"/>
<reference evidence="2" key="1">
    <citation type="submission" date="2018-05" db="EMBL/GenBank/DDBJ databases">
        <authorList>
            <person name="Lanie J.A."/>
            <person name="Ng W.-L."/>
            <person name="Kazmierczak K.M."/>
            <person name="Andrzejewski T.M."/>
            <person name="Davidsen T.M."/>
            <person name="Wayne K.J."/>
            <person name="Tettelin H."/>
            <person name="Glass J.I."/>
            <person name="Rusch D."/>
            <person name="Podicherti R."/>
            <person name="Tsui H.-C.T."/>
            <person name="Winkler M.E."/>
        </authorList>
    </citation>
    <scope>NUCLEOTIDE SEQUENCE</scope>
</reference>
<dbReference type="AlphaFoldDB" id="A0A381YMI5"/>
<evidence type="ECO:0000313" key="2">
    <source>
        <dbReference type="EMBL" id="SVA78205.1"/>
    </source>
</evidence>
<accession>A0A381YMI5</accession>
<feature type="domain" description="Carbohydrate kinase PfkB" evidence="1">
    <location>
        <begin position="144"/>
        <end position="261"/>
    </location>
</feature>
<dbReference type="Pfam" id="PF00294">
    <property type="entry name" value="PfkB"/>
    <property type="match status" value="1"/>
</dbReference>
<dbReference type="Gene3D" id="3.40.1190.20">
    <property type="match status" value="1"/>
</dbReference>
<dbReference type="InterPro" id="IPR011611">
    <property type="entry name" value="PfkB_dom"/>
</dbReference>
<dbReference type="EMBL" id="UINC01018586">
    <property type="protein sequence ID" value="SVA78205.1"/>
    <property type="molecule type" value="Genomic_DNA"/>
</dbReference>
<gene>
    <name evidence="2" type="ORF">METZ01_LOCUS131059</name>
</gene>
<name>A0A381YMI5_9ZZZZ</name>